<evidence type="ECO:0000313" key="2">
    <source>
        <dbReference type="EMBL" id="TYI92884.1"/>
    </source>
</evidence>
<proteinExistence type="predicted"/>
<gene>
    <name evidence="2" type="ORF">E1A91_D02G102100v1</name>
</gene>
<accession>A0A5D2VTU1</accession>
<sequence>MRDISYHYSQRLLITVKIISWDDKINYTVQMGLRFCRHVIGCFRFKYWIILLTLQLPSTFLPYVFCYNLPSSLLYMLSKIEPN</sequence>
<reference evidence="2 3" key="1">
    <citation type="submission" date="2019-07" db="EMBL/GenBank/DDBJ databases">
        <title>WGS assembly of Gossypium mustelinum.</title>
        <authorList>
            <person name="Chen Z.J."/>
            <person name="Sreedasyam A."/>
            <person name="Ando A."/>
            <person name="Song Q."/>
            <person name="De L."/>
            <person name="Hulse-Kemp A."/>
            <person name="Ding M."/>
            <person name="Ye W."/>
            <person name="Kirkbride R."/>
            <person name="Jenkins J."/>
            <person name="Plott C."/>
            <person name="Lovell J."/>
            <person name="Lin Y.-M."/>
            <person name="Vaughn R."/>
            <person name="Liu B."/>
            <person name="Li W."/>
            <person name="Simpson S."/>
            <person name="Scheffler B."/>
            <person name="Saski C."/>
            <person name="Grover C."/>
            <person name="Hu G."/>
            <person name="Conover J."/>
            <person name="Carlson J."/>
            <person name="Shu S."/>
            <person name="Boston L."/>
            <person name="Williams M."/>
            <person name="Peterson D."/>
            <person name="Mcgee K."/>
            <person name="Jones D."/>
            <person name="Wendel J."/>
            <person name="Stelly D."/>
            <person name="Grimwood J."/>
            <person name="Schmutz J."/>
        </authorList>
    </citation>
    <scope>NUCLEOTIDE SEQUENCE [LARGE SCALE GENOMIC DNA]</scope>
    <source>
        <strain evidence="2">1408120.09</strain>
    </source>
</reference>
<keyword evidence="3" id="KW-1185">Reference proteome</keyword>
<keyword evidence="1" id="KW-1133">Transmembrane helix</keyword>
<keyword evidence="1" id="KW-0472">Membrane</keyword>
<feature type="transmembrane region" description="Helical" evidence="1">
    <location>
        <begin position="47"/>
        <end position="65"/>
    </location>
</feature>
<keyword evidence="1" id="KW-0812">Transmembrane</keyword>
<dbReference type="AlphaFoldDB" id="A0A5D2VTU1"/>
<dbReference type="EMBL" id="CM017650">
    <property type="protein sequence ID" value="TYI92884.1"/>
    <property type="molecule type" value="Genomic_DNA"/>
</dbReference>
<evidence type="ECO:0000313" key="3">
    <source>
        <dbReference type="Proteomes" id="UP000323597"/>
    </source>
</evidence>
<organism evidence="2 3">
    <name type="scientific">Gossypium mustelinum</name>
    <name type="common">Cotton</name>
    <name type="synonym">Gossypium caicoense</name>
    <dbReference type="NCBI Taxonomy" id="34275"/>
    <lineage>
        <taxon>Eukaryota</taxon>
        <taxon>Viridiplantae</taxon>
        <taxon>Streptophyta</taxon>
        <taxon>Embryophyta</taxon>
        <taxon>Tracheophyta</taxon>
        <taxon>Spermatophyta</taxon>
        <taxon>Magnoliopsida</taxon>
        <taxon>eudicotyledons</taxon>
        <taxon>Gunneridae</taxon>
        <taxon>Pentapetalae</taxon>
        <taxon>rosids</taxon>
        <taxon>malvids</taxon>
        <taxon>Malvales</taxon>
        <taxon>Malvaceae</taxon>
        <taxon>Malvoideae</taxon>
        <taxon>Gossypium</taxon>
    </lineage>
</organism>
<evidence type="ECO:0000256" key="1">
    <source>
        <dbReference type="SAM" id="Phobius"/>
    </source>
</evidence>
<protein>
    <submittedName>
        <fullName evidence="2">Uncharacterized protein</fullName>
    </submittedName>
</protein>
<name>A0A5D2VTU1_GOSMU</name>
<dbReference type="Proteomes" id="UP000323597">
    <property type="component" value="Chromosome D02"/>
</dbReference>